<dbReference type="Gene3D" id="3.40.50.1820">
    <property type="entry name" value="alpha/beta hydrolase"/>
    <property type="match status" value="1"/>
</dbReference>
<comment type="subunit">
    <text evidence="27">Monomer and homodimer. Interacts with CAVIN1 in the adipocyte cytoplasm. Interacts with PLIN5.</text>
</comment>
<evidence type="ECO:0000256" key="33">
    <source>
        <dbReference type="ARBA" id="ARBA00048386"/>
    </source>
</evidence>
<evidence type="ECO:0000256" key="35">
    <source>
        <dbReference type="ARBA" id="ARBA00048674"/>
    </source>
</evidence>
<comment type="catalytic activity">
    <reaction evidence="37">
        <text>2,3-di-(9Z)-octadecenoyl-sn-glycerol + H2O = 2-(9Z-octadecenoyl)-glycerol + (9Z)-octadecenoate + H(+)</text>
        <dbReference type="Rhea" id="RHEA:38383"/>
        <dbReference type="ChEBI" id="CHEBI:15377"/>
        <dbReference type="ChEBI" id="CHEBI:15378"/>
        <dbReference type="ChEBI" id="CHEBI:30823"/>
        <dbReference type="ChEBI" id="CHEBI:73990"/>
        <dbReference type="ChEBI" id="CHEBI:75824"/>
    </reaction>
    <physiologicalReaction direction="left-to-right" evidence="37">
        <dbReference type="Rhea" id="RHEA:38384"/>
    </physiologicalReaction>
</comment>
<evidence type="ECO:0000256" key="40">
    <source>
        <dbReference type="ARBA" id="ARBA00049461"/>
    </source>
</evidence>
<dbReference type="PANTHER" id="PTHR23025:SF3">
    <property type="entry name" value="HORMONE-SENSITIVE LIPASE"/>
    <property type="match status" value="1"/>
</dbReference>
<dbReference type="AlphaFoldDB" id="A0A0L0FJY6"/>
<dbReference type="InterPro" id="IPR033140">
    <property type="entry name" value="Lipase_GDXG_put_SER_AS"/>
</dbReference>
<comment type="catalytic activity">
    <reaction evidence="34">
        <text>1,2-di-(9Z-octadecenoyl)-glycerol + (9Z)-octadecenoate + H(+) = 1,2,3-tri-(9Z-octadecenoyl)-glycerol + H2O</text>
        <dbReference type="Rhea" id="RHEA:38379"/>
        <dbReference type="ChEBI" id="CHEBI:15377"/>
        <dbReference type="ChEBI" id="CHEBI:15378"/>
        <dbReference type="ChEBI" id="CHEBI:30823"/>
        <dbReference type="ChEBI" id="CHEBI:52323"/>
        <dbReference type="ChEBI" id="CHEBI:53753"/>
    </reaction>
    <physiologicalReaction direction="right-to-left" evidence="34">
        <dbReference type="Rhea" id="RHEA:38381"/>
    </physiologicalReaction>
</comment>
<evidence type="ECO:0000256" key="21">
    <source>
        <dbReference type="ARBA" id="ARBA00023136"/>
    </source>
</evidence>
<feature type="active site" evidence="42">
    <location>
        <position position="451"/>
    </location>
</feature>
<dbReference type="InterPro" id="IPR029058">
    <property type="entry name" value="AB_hydrolase_fold"/>
</dbReference>
<comment type="subcellular location">
    <subcellularLocation>
        <location evidence="3">Cell membrane</location>
    </subcellularLocation>
    <subcellularLocation>
        <location evidence="6">Cytoplasm</location>
        <location evidence="6">Cytosol</location>
    </subcellularLocation>
    <subcellularLocation>
        <location evidence="5">Lipid droplet</location>
    </subcellularLocation>
    <subcellularLocation>
        <location evidence="4">Membrane</location>
        <location evidence="4">Caveola</location>
    </subcellularLocation>
</comment>
<evidence type="ECO:0000256" key="30">
    <source>
        <dbReference type="ARBA" id="ARBA00047476"/>
    </source>
</evidence>
<keyword evidence="46" id="KW-1185">Reference proteome</keyword>
<keyword evidence="17" id="KW-0551">Lipid droplet</keyword>
<evidence type="ECO:0000256" key="7">
    <source>
        <dbReference type="ARBA" id="ARBA00004879"/>
    </source>
</evidence>
<dbReference type="OrthoDB" id="408631at2759"/>
<evidence type="ECO:0000256" key="32">
    <source>
        <dbReference type="ARBA" id="ARBA00047674"/>
    </source>
</evidence>
<evidence type="ECO:0000256" key="38">
    <source>
        <dbReference type="ARBA" id="ARBA00049208"/>
    </source>
</evidence>
<comment type="catalytic activity">
    <reaction evidence="40">
        <text>2-(9Z-octadecenoyl)-glycerol + H2O = glycerol + (9Z)-octadecenoate + H(+)</text>
        <dbReference type="Rhea" id="RHEA:38491"/>
        <dbReference type="ChEBI" id="CHEBI:15377"/>
        <dbReference type="ChEBI" id="CHEBI:15378"/>
        <dbReference type="ChEBI" id="CHEBI:17754"/>
        <dbReference type="ChEBI" id="CHEBI:30823"/>
        <dbReference type="ChEBI" id="CHEBI:73990"/>
    </reaction>
    <physiologicalReaction direction="left-to-right" evidence="40">
        <dbReference type="Rhea" id="RHEA:38492"/>
    </physiologicalReaction>
</comment>
<evidence type="ECO:0000256" key="5">
    <source>
        <dbReference type="ARBA" id="ARBA00004502"/>
    </source>
</evidence>
<keyword evidence="14" id="KW-0963">Cytoplasm</keyword>
<evidence type="ECO:0000256" key="37">
    <source>
        <dbReference type="ARBA" id="ARBA00049143"/>
    </source>
</evidence>
<evidence type="ECO:0000256" key="8">
    <source>
        <dbReference type="ARBA" id="ARBA00005189"/>
    </source>
</evidence>
<dbReference type="GO" id="GO:0005901">
    <property type="term" value="C:caveola"/>
    <property type="evidence" value="ECO:0007669"/>
    <property type="project" value="UniProtKB-SubCell"/>
</dbReference>
<dbReference type="EMBL" id="KQ242956">
    <property type="protein sequence ID" value="KNC76801.1"/>
    <property type="molecule type" value="Genomic_DNA"/>
</dbReference>
<evidence type="ECO:0000256" key="4">
    <source>
        <dbReference type="ARBA" id="ARBA00004345"/>
    </source>
</evidence>
<evidence type="ECO:0000256" key="28">
    <source>
        <dbReference type="ARBA" id="ARBA00047438"/>
    </source>
</evidence>
<evidence type="ECO:0000256" key="16">
    <source>
        <dbReference type="ARBA" id="ARBA00022553"/>
    </source>
</evidence>
<gene>
    <name evidence="45" type="ORF">SARC_10718</name>
</gene>
<dbReference type="GO" id="GO:0047372">
    <property type="term" value="F:monoacylglycerol lipase activity"/>
    <property type="evidence" value="ECO:0007669"/>
    <property type="project" value="UniProtKB-EC"/>
</dbReference>
<evidence type="ECO:0000259" key="43">
    <source>
        <dbReference type="Pfam" id="PF06350"/>
    </source>
</evidence>
<evidence type="ECO:0000256" key="12">
    <source>
        <dbReference type="ARBA" id="ARBA00015845"/>
    </source>
</evidence>
<evidence type="ECO:0000256" key="41">
    <source>
        <dbReference type="ARBA" id="ARBA00049519"/>
    </source>
</evidence>
<keyword evidence="15" id="KW-0153">Cholesterol metabolism</keyword>
<evidence type="ECO:0000256" key="29">
    <source>
        <dbReference type="ARBA" id="ARBA00047458"/>
    </source>
</evidence>
<dbReference type="GeneID" id="25911222"/>
<dbReference type="RefSeq" id="XP_014150703.1">
    <property type="nucleotide sequence ID" value="XM_014295228.1"/>
</dbReference>
<evidence type="ECO:0000256" key="34">
    <source>
        <dbReference type="ARBA" id="ARBA00048657"/>
    </source>
</evidence>
<protein>
    <recommendedName>
        <fullName evidence="12">Hormone-sensitive lipase</fullName>
        <ecNumber evidence="11">3.1.1.23</ecNumber>
        <ecNumber evidence="10">3.1.1.79</ecNumber>
    </recommendedName>
    <alternativeName>
        <fullName evidence="26">Monoacylglycerol lipase LIPE</fullName>
    </alternativeName>
    <alternativeName>
        <fullName evidence="25">Retinyl ester hydrolase</fullName>
    </alternativeName>
</protein>
<dbReference type="Pfam" id="PF07859">
    <property type="entry name" value="Abhydrolase_3"/>
    <property type="match status" value="1"/>
</dbReference>
<evidence type="ECO:0000256" key="42">
    <source>
        <dbReference type="PROSITE-ProRule" id="PRU10038"/>
    </source>
</evidence>
<evidence type="ECO:0000256" key="9">
    <source>
        <dbReference type="ARBA" id="ARBA00010515"/>
    </source>
</evidence>
<comment type="catalytic activity">
    <reaction evidence="28">
        <text>1-(9Z-octadecenoyl)-glycerol + H2O = glycerol + (9Z)-octadecenoate + H(+)</text>
        <dbReference type="Rhea" id="RHEA:38487"/>
        <dbReference type="ChEBI" id="CHEBI:15377"/>
        <dbReference type="ChEBI" id="CHEBI:15378"/>
        <dbReference type="ChEBI" id="CHEBI:17754"/>
        <dbReference type="ChEBI" id="CHEBI:30823"/>
        <dbReference type="ChEBI" id="CHEBI:75342"/>
    </reaction>
    <physiologicalReaction direction="left-to-right" evidence="28">
        <dbReference type="Rhea" id="RHEA:38488"/>
    </physiologicalReaction>
</comment>
<comment type="catalytic activity">
    <reaction evidence="32">
        <text>a diacylglycerol + H2O = a monoacylglycerol + a fatty acid + H(+)</text>
        <dbReference type="Rhea" id="RHEA:32731"/>
        <dbReference type="ChEBI" id="CHEBI:15377"/>
        <dbReference type="ChEBI" id="CHEBI:15378"/>
        <dbReference type="ChEBI" id="CHEBI:17408"/>
        <dbReference type="ChEBI" id="CHEBI:18035"/>
        <dbReference type="ChEBI" id="CHEBI:28868"/>
        <dbReference type="EC" id="3.1.1.79"/>
    </reaction>
</comment>
<evidence type="ECO:0000256" key="6">
    <source>
        <dbReference type="ARBA" id="ARBA00004514"/>
    </source>
</evidence>
<reference evidence="45 46" key="1">
    <citation type="submission" date="2011-02" db="EMBL/GenBank/DDBJ databases">
        <title>The Genome Sequence of Sphaeroforma arctica JP610.</title>
        <authorList>
            <consortium name="The Broad Institute Genome Sequencing Platform"/>
            <person name="Russ C."/>
            <person name="Cuomo C."/>
            <person name="Young S.K."/>
            <person name="Zeng Q."/>
            <person name="Gargeya S."/>
            <person name="Alvarado L."/>
            <person name="Berlin A."/>
            <person name="Chapman S.B."/>
            <person name="Chen Z."/>
            <person name="Freedman E."/>
            <person name="Gellesch M."/>
            <person name="Goldberg J."/>
            <person name="Griggs A."/>
            <person name="Gujja S."/>
            <person name="Heilman E."/>
            <person name="Heiman D."/>
            <person name="Howarth C."/>
            <person name="Mehta T."/>
            <person name="Neiman D."/>
            <person name="Pearson M."/>
            <person name="Roberts A."/>
            <person name="Saif S."/>
            <person name="Shea T."/>
            <person name="Shenoy N."/>
            <person name="Sisk P."/>
            <person name="Stolte C."/>
            <person name="Sykes S."/>
            <person name="White J."/>
            <person name="Yandava C."/>
            <person name="Burger G."/>
            <person name="Gray M.W."/>
            <person name="Holland P.W.H."/>
            <person name="King N."/>
            <person name="Lang F.B.F."/>
            <person name="Roger A.J."/>
            <person name="Ruiz-Trillo I."/>
            <person name="Haas B."/>
            <person name="Nusbaum C."/>
            <person name="Birren B."/>
        </authorList>
    </citation>
    <scope>NUCLEOTIDE SEQUENCE [LARGE SCALE GENOMIC DNA]</scope>
    <source>
        <strain evidence="45 46">JP610</strain>
    </source>
</reference>
<dbReference type="EC" id="3.1.1.23" evidence="11"/>
<organism evidence="45 46">
    <name type="scientific">Sphaeroforma arctica JP610</name>
    <dbReference type="NCBI Taxonomy" id="667725"/>
    <lineage>
        <taxon>Eukaryota</taxon>
        <taxon>Ichthyosporea</taxon>
        <taxon>Ichthyophonida</taxon>
        <taxon>Sphaeroforma</taxon>
    </lineage>
</organism>
<comment type="catalytic activity">
    <reaction evidence="24">
        <text>1-O-hexadecyl-2-acetyl-sn-glycerol + H2O = 1-O-hexadecyl-sn-glycerol + acetate + H(+)</text>
        <dbReference type="Rhea" id="RHEA:38563"/>
        <dbReference type="ChEBI" id="CHEBI:15377"/>
        <dbReference type="ChEBI" id="CHEBI:15378"/>
        <dbReference type="ChEBI" id="CHEBI:30089"/>
        <dbReference type="ChEBI" id="CHEBI:34115"/>
        <dbReference type="ChEBI" id="CHEBI:75936"/>
    </reaction>
    <physiologicalReaction direction="left-to-right" evidence="24">
        <dbReference type="Rhea" id="RHEA:38564"/>
    </physiologicalReaction>
</comment>
<evidence type="ECO:0000256" key="36">
    <source>
        <dbReference type="ARBA" id="ARBA00049053"/>
    </source>
</evidence>
<comment type="pathway">
    <text evidence="7">Glycerolipid metabolism; triacylglycerol degradation.</text>
</comment>
<evidence type="ECO:0000313" key="46">
    <source>
        <dbReference type="Proteomes" id="UP000054560"/>
    </source>
</evidence>
<dbReference type="GO" id="GO:0004771">
    <property type="term" value="F:sterol ester esterase activity"/>
    <property type="evidence" value="ECO:0007669"/>
    <property type="project" value="TreeGrafter"/>
</dbReference>
<evidence type="ECO:0000256" key="13">
    <source>
        <dbReference type="ARBA" id="ARBA00022475"/>
    </source>
</evidence>
<dbReference type="GO" id="GO:0019433">
    <property type="term" value="P:triglyceride catabolic process"/>
    <property type="evidence" value="ECO:0007669"/>
    <property type="project" value="UniProtKB-UniPathway"/>
</dbReference>
<comment type="catalytic activity">
    <reaction evidence="2">
        <text>Hydrolyzes glycerol monoesters of long-chain fatty acids.</text>
        <dbReference type="EC" id="3.1.1.23"/>
    </reaction>
</comment>
<keyword evidence="18" id="KW-0378">Hydrolase</keyword>
<evidence type="ECO:0000256" key="2">
    <source>
        <dbReference type="ARBA" id="ARBA00001613"/>
    </source>
</evidence>
<comment type="catalytic activity">
    <reaction evidence="33">
        <text>1,2,3-tri-(9Z-octadecenoyl)-glycerol + H2O = di-(9Z)-octadecenoylglycerol + (9Z)-octadecenoate + H(+)</text>
        <dbReference type="Rhea" id="RHEA:38575"/>
        <dbReference type="ChEBI" id="CHEBI:15377"/>
        <dbReference type="ChEBI" id="CHEBI:15378"/>
        <dbReference type="ChEBI" id="CHEBI:30823"/>
        <dbReference type="ChEBI" id="CHEBI:53753"/>
        <dbReference type="ChEBI" id="CHEBI:75945"/>
    </reaction>
    <physiologicalReaction direction="left-to-right" evidence="33">
        <dbReference type="Rhea" id="RHEA:38576"/>
    </physiologicalReaction>
</comment>
<name>A0A0L0FJY6_9EUKA</name>
<dbReference type="eggNOG" id="KOG4388">
    <property type="taxonomic scope" value="Eukaryota"/>
</dbReference>
<evidence type="ECO:0000256" key="31">
    <source>
        <dbReference type="ARBA" id="ARBA00047653"/>
    </source>
</evidence>
<evidence type="ECO:0000259" key="44">
    <source>
        <dbReference type="Pfam" id="PF07859"/>
    </source>
</evidence>
<dbReference type="GO" id="GO:0008203">
    <property type="term" value="P:cholesterol metabolic process"/>
    <property type="evidence" value="ECO:0007669"/>
    <property type="project" value="UniProtKB-KW"/>
</dbReference>
<evidence type="ECO:0000256" key="27">
    <source>
        <dbReference type="ARBA" id="ARBA00046695"/>
    </source>
</evidence>
<comment type="catalytic activity">
    <reaction evidence="41">
        <text>1,2-di-(9Z-octadecenoyl)-sn-glycerol + H2O = (9Z-octadecenoyl)-glycerol + (9Z)-octadecenoate + H(+)</text>
        <dbReference type="Rhea" id="RHEA:39935"/>
        <dbReference type="ChEBI" id="CHEBI:15377"/>
        <dbReference type="ChEBI" id="CHEBI:15378"/>
        <dbReference type="ChEBI" id="CHEBI:30823"/>
        <dbReference type="ChEBI" id="CHEBI:52333"/>
        <dbReference type="ChEBI" id="CHEBI:75937"/>
    </reaction>
    <physiologicalReaction direction="left-to-right" evidence="41">
        <dbReference type="Rhea" id="RHEA:39936"/>
    </physiologicalReaction>
</comment>
<evidence type="ECO:0000256" key="18">
    <source>
        <dbReference type="ARBA" id="ARBA00022801"/>
    </source>
</evidence>
<comment type="catalytic activity">
    <reaction evidence="36">
        <text>all-trans-retinyl hexadecanoate + H2O = all-trans-retinol + hexadecanoate + H(+)</text>
        <dbReference type="Rhea" id="RHEA:13933"/>
        <dbReference type="ChEBI" id="CHEBI:7896"/>
        <dbReference type="ChEBI" id="CHEBI:15377"/>
        <dbReference type="ChEBI" id="CHEBI:15378"/>
        <dbReference type="ChEBI" id="CHEBI:17336"/>
        <dbReference type="ChEBI" id="CHEBI:17616"/>
    </reaction>
    <physiologicalReaction direction="left-to-right" evidence="36">
        <dbReference type="Rhea" id="RHEA:13934"/>
    </physiologicalReaction>
</comment>
<dbReference type="UniPathway" id="UPA00256"/>
<evidence type="ECO:0000256" key="23">
    <source>
        <dbReference type="ARBA" id="ARBA00023221"/>
    </source>
</evidence>
<evidence type="ECO:0000256" key="22">
    <source>
        <dbReference type="ARBA" id="ARBA00023166"/>
    </source>
</evidence>
<feature type="domain" description="Hormone-sensitive lipase N-terminal" evidence="43">
    <location>
        <begin position="46"/>
        <end position="259"/>
    </location>
</feature>
<dbReference type="Pfam" id="PF06350">
    <property type="entry name" value="HSL_N"/>
    <property type="match status" value="1"/>
</dbReference>
<comment type="catalytic activity">
    <reaction evidence="39">
        <text>1,3-di-(9Z-octadecenoyl)-glycerol + H2O = 1-(9Z-octadecenoyl)-glycerol + (9Z)-octadecenoate + H(+)</text>
        <dbReference type="Rhea" id="RHEA:39939"/>
        <dbReference type="ChEBI" id="CHEBI:15377"/>
        <dbReference type="ChEBI" id="CHEBI:15378"/>
        <dbReference type="ChEBI" id="CHEBI:30823"/>
        <dbReference type="ChEBI" id="CHEBI:75342"/>
        <dbReference type="ChEBI" id="CHEBI:75735"/>
    </reaction>
    <physiologicalReaction direction="left-to-right" evidence="39">
        <dbReference type="Rhea" id="RHEA:39940"/>
    </physiologicalReaction>
</comment>
<comment type="catalytic activity">
    <reaction evidence="29">
        <text>1,2-di-(9Z-octadecenoyl)-glycerol + H2O = 2-(9Z-octadecenoyl)-glycerol + (9Z)-octadecenoate + H(+)</text>
        <dbReference type="Rhea" id="RHEA:38659"/>
        <dbReference type="ChEBI" id="CHEBI:15377"/>
        <dbReference type="ChEBI" id="CHEBI:15378"/>
        <dbReference type="ChEBI" id="CHEBI:30823"/>
        <dbReference type="ChEBI" id="CHEBI:52323"/>
        <dbReference type="ChEBI" id="CHEBI:73990"/>
    </reaction>
    <physiologicalReaction direction="left-to-right" evidence="29">
        <dbReference type="Rhea" id="RHEA:38660"/>
    </physiologicalReaction>
</comment>
<keyword evidence="21" id="KW-0472">Membrane</keyword>
<dbReference type="PROSITE" id="PS01174">
    <property type="entry name" value="LIPASE_GDXG_SER"/>
    <property type="match status" value="1"/>
</dbReference>
<accession>A0A0L0FJY6</accession>
<dbReference type="GO" id="GO:0004806">
    <property type="term" value="F:triacylglycerol lipase activity"/>
    <property type="evidence" value="ECO:0007669"/>
    <property type="project" value="TreeGrafter"/>
</dbReference>
<evidence type="ECO:0000256" key="3">
    <source>
        <dbReference type="ARBA" id="ARBA00004236"/>
    </source>
</evidence>
<comment type="catalytic activity">
    <reaction evidence="38">
        <text>a monoacylglycerol + H2O = glycerol + a fatty acid + H(+)</text>
        <dbReference type="Rhea" id="RHEA:15245"/>
        <dbReference type="ChEBI" id="CHEBI:15377"/>
        <dbReference type="ChEBI" id="CHEBI:15378"/>
        <dbReference type="ChEBI" id="CHEBI:17408"/>
        <dbReference type="ChEBI" id="CHEBI:17754"/>
        <dbReference type="ChEBI" id="CHEBI:28868"/>
        <dbReference type="EC" id="3.1.1.79"/>
    </reaction>
</comment>
<dbReference type="GO" id="GO:0005811">
    <property type="term" value="C:lipid droplet"/>
    <property type="evidence" value="ECO:0007669"/>
    <property type="project" value="UniProtKB-SubCell"/>
</dbReference>
<evidence type="ECO:0000256" key="20">
    <source>
        <dbReference type="ARBA" id="ARBA00023098"/>
    </source>
</evidence>
<dbReference type="PANTHER" id="PTHR23025">
    <property type="entry name" value="TRIACYLGLYCEROL LIPASE"/>
    <property type="match status" value="1"/>
</dbReference>
<evidence type="ECO:0000256" key="17">
    <source>
        <dbReference type="ARBA" id="ARBA00022677"/>
    </source>
</evidence>
<keyword evidence="23" id="KW-0753">Steroid metabolism</keyword>
<evidence type="ECO:0000256" key="10">
    <source>
        <dbReference type="ARBA" id="ARBA00013088"/>
    </source>
</evidence>
<evidence type="ECO:0000256" key="24">
    <source>
        <dbReference type="ARBA" id="ARBA00023406"/>
    </source>
</evidence>
<evidence type="ECO:0000256" key="11">
    <source>
        <dbReference type="ARBA" id="ARBA00013254"/>
    </source>
</evidence>
<evidence type="ECO:0000256" key="25">
    <source>
        <dbReference type="ARBA" id="ARBA00030031"/>
    </source>
</evidence>
<evidence type="ECO:0000256" key="26">
    <source>
        <dbReference type="ARBA" id="ARBA00031112"/>
    </source>
</evidence>
<comment type="catalytic activity">
    <reaction evidence="35">
        <text>1,2-di-(9Z-octadecenoyl)-glycerol + H2O = (9Z-octadecenoyl)-glycerol + (9Z)-octadecenoate + H(+)</text>
        <dbReference type="Rhea" id="RHEA:38455"/>
        <dbReference type="ChEBI" id="CHEBI:15377"/>
        <dbReference type="ChEBI" id="CHEBI:15378"/>
        <dbReference type="ChEBI" id="CHEBI:30823"/>
        <dbReference type="ChEBI" id="CHEBI:52323"/>
        <dbReference type="ChEBI" id="CHEBI:75937"/>
    </reaction>
    <physiologicalReaction direction="left-to-right" evidence="35">
        <dbReference type="Rhea" id="RHEA:38456"/>
    </physiologicalReaction>
</comment>
<proteinExistence type="inferred from homology"/>
<dbReference type="InterPro" id="IPR002168">
    <property type="entry name" value="Lipase_GDXG_HIS_AS"/>
</dbReference>
<dbReference type="STRING" id="667725.A0A0L0FJY6"/>
<evidence type="ECO:0000256" key="39">
    <source>
        <dbReference type="ARBA" id="ARBA00049372"/>
    </source>
</evidence>
<feature type="domain" description="Alpha/beta hydrolase fold-3" evidence="44">
    <location>
        <begin position="373"/>
        <end position="583"/>
    </location>
</feature>
<dbReference type="SUPFAM" id="SSF53474">
    <property type="entry name" value="alpha/beta-Hydrolases"/>
    <property type="match status" value="1"/>
</dbReference>
<keyword evidence="22" id="KW-1207">Sterol metabolism</keyword>
<keyword evidence="13" id="KW-1003">Cell membrane</keyword>
<evidence type="ECO:0000313" key="45">
    <source>
        <dbReference type="EMBL" id="KNC76801.1"/>
    </source>
</evidence>
<comment type="catalytic activity">
    <reaction evidence="30">
        <text>2-(5Z,8Z,11Z,14Z-eicosatetraenoyl)-glycerol + H2O = glycerol + (5Z,8Z,11Z,14Z)-eicosatetraenoate + H(+)</text>
        <dbReference type="Rhea" id="RHEA:26132"/>
        <dbReference type="ChEBI" id="CHEBI:15377"/>
        <dbReference type="ChEBI" id="CHEBI:15378"/>
        <dbReference type="ChEBI" id="CHEBI:17754"/>
        <dbReference type="ChEBI" id="CHEBI:32395"/>
        <dbReference type="ChEBI" id="CHEBI:52392"/>
    </reaction>
    <physiologicalReaction direction="left-to-right" evidence="30">
        <dbReference type="Rhea" id="RHEA:26133"/>
    </physiologicalReaction>
</comment>
<dbReference type="EC" id="3.1.1.79" evidence="10"/>
<dbReference type="InterPro" id="IPR013094">
    <property type="entry name" value="AB_hydrolase_3"/>
</dbReference>
<evidence type="ECO:0000256" key="19">
    <source>
        <dbReference type="ARBA" id="ARBA00022963"/>
    </source>
</evidence>
<dbReference type="Proteomes" id="UP000054560">
    <property type="component" value="Unassembled WGS sequence"/>
</dbReference>
<comment type="pathway">
    <text evidence="8">Lipid metabolism.</text>
</comment>
<evidence type="ECO:0000256" key="1">
    <source>
        <dbReference type="ARBA" id="ARBA00000803"/>
    </source>
</evidence>
<dbReference type="InterPro" id="IPR010468">
    <property type="entry name" value="HSL_N"/>
</dbReference>
<evidence type="ECO:0000256" key="14">
    <source>
        <dbReference type="ARBA" id="ARBA00022490"/>
    </source>
</evidence>
<sequence length="632" mass="70480">MACINAKEVEERLDAYLGVVSSFRLRAVERKSKDLKLLLELEKIIRDTINPKVREIASFMHKFDLDEDTPGNGFRSNIAYTLRYLRKAAKIVCESYPTKSISRMILLLKTQSEILDISLTCEAIADEEHLLFNDRGLAENLALWEKISIIDKTCFYSQMKALHCEGAVRATMDFMLAFTASYSFNRGILGRDVQVLTKVTTSATLPVYALNADLRASKIVTEFQKGDMLFLKDFWNVFETLVMKHVVQIKAPYAGVSRRFHMCSRDDIKLSYKRSVSNMDKESEQDLSTPLETESVEFTVPAPILDQLTVRVIRTQKSSGTFETLPLNKLQAAFMNKIPIVWSKGQAPGVPVIPSADHMERAAKESTSRPGILFHIHGGGFVAQTSRSHQAYLKKWAQQLNVMVVSIDYSLAPEAKFPVALDECFYMYAWVLQHAHQMGHDPNNICISGDSAGGNLTLALGLKIAQEGLPPPKALQATYPAVCMKKVLSPARLNAAADILLPLSVFAIAMGAYIPDDQEKTPSALLSPWHATDDILSKLPPTYIVVGTNDPLLDDSIDFARKLRRAGGEVHLHVADKVTHGFLQLEDTGGVHTRAAAKASLSHLKEMYALPKTSDWTIKQTKYEMGWVRTES</sequence>
<comment type="similarity">
    <text evidence="9">Belongs to the 'GDXG' lipolytic enzyme family.</text>
</comment>
<comment type="catalytic activity">
    <reaction evidence="31">
        <text>cholesteryl (9Z-octadecenoate) + H2O = cholesterol + (9Z)-octadecenoate + H(+)</text>
        <dbReference type="Rhea" id="RHEA:33875"/>
        <dbReference type="ChEBI" id="CHEBI:15377"/>
        <dbReference type="ChEBI" id="CHEBI:15378"/>
        <dbReference type="ChEBI" id="CHEBI:16113"/>
        <dbReference type="ChEBI" id="CHEBI:30823"/>
        <dbReference type="ChEBI" id="CHEBI:46898"/>
    </reaction>
    <physiologicalReaction direction="left-to-right" evidence="31">
        <dbReference type="Rhea" id="RHEA:33876"/>
    </physiologicalReaction>
</comment>
<comment type="catalytic activity">
    <reaction evidence="1">
        <text>a triacylglycerol + H2O = a diacylglycerol + a fatty acid + H(+)</text>
        <dbReference type="Rhea" id="RHEA:12044"/>
        <dbReference type="ChEBI" id="CHEBI:15377"/>
        <dbReference type="ChEBI" id="CHEBI:15378"/>
        <dbReference type="ChEBI" id="CHEBI:17855"/>
        <dbReference type="ChEBI" id="CHEBI:18035"/>
        <dbReference type="ChEBI" id="CHEBI:28868"/>
        <dbReference type="EC" id="3.1.1.79"/>
    </reaction>
</comment>
<keyword evidence="19" id="KW-0442">Lipid degradation</keyword>
<evidence type="ECO:0000256" key="15">
    <source>
        <dbReference type="ARBA" id="ARBA00022548"/>
    </source>
</evidence>
<dbReference type="PROSITE" id="PS01173">
    <property type="entry name" value="LIPASE_GDXG_HIS"/>
    <property type="match status" value="1"/>
</dbReference>
<keyword evidence="16" id="KW-0597">Phosphoprotein</keyword>
<dbReference type="GO" id="GO:0005829">
    <property type="term" value="C:cytosol"/>
    <property type="evidence" value="ECO:0007669"/>
    <property type="project" value="UniProtKB-SubCell"/>
</dbReference>
<keyword evidence="20" id="KW-0443">Lipid metabolism</keyword>